<organism evidence="1 2">
    <name type="scientific">Pseudomonas mandelii PD30</name>
    <dbReference type="NCBI Taxonomy" id="1419583"/>
    <lineage>
        <taxon>Bacteria</taxon>
        <taxon>Pseudomonadati</taxon>
        <taxon>Pseudomonadota</taxon>
        <taxon>Gammaproteobacteria</taxon>
        <taxon>Pseudomonadales</taxon>
        <taxon>Pseudomonadaceae</taxon>
        <taxon>Pseudomonas</taxon>
    </lineage>
</organism>
<proteinExistence type="predicted"/>
<evidence type="ECO:0000313" key="1">
    <source>
        <dbReference type="EMBL" id="KDD69804.1"/>
    </source>
</evidence>
<sequence>MPHNILGCMKFEAAHDQTFQSPAPETKKPGARPGFCCDSMTNQ</sequence>
<name>A0A059L730_9PSED</name>
<gene>
    <name evidence="1" type="ORF">V466_07475</name>
</gene>
<reference evidence="1 2" key="1">
    <citation type="submission" date="2013-12" db="EMBL/GenBank/DDBJ databases">
        <authorList>
            <person name="Formusa P.A."/>
            <person name="Habash M."/>
            <person name="Lee H."/>
            <person name="Trevors J.T."/>
        </authorList>
    </citation>
    <scope>NUCLEOTIDE SEQUENCE [LARGE SCALE GENOMIC DNA]</scope>
    <source>
        <strain evidence="1 2">PD30</strain>
    </source>
</reference>
<dbReference type="AlphaFoldDB" id="A0A059L730"/>
<evidence type="ECO:0000313" key="2">
    <source>
        <dbReference type="Proteomes" id="UP000026739"/>
    </source>
</evidence>
<comment type="caution">
    <text evidence="1">The sequence shown here is derived from an EMBL/GenBank/DDBJ whole genome shotgun (WGS) entry which is preliminary data.</text>
</comment>
<dbReference type="EMBL" id="AZQQ01000065">
    <property type="protein sequence ID" value="KDD69804.1"/>
    <property type="molecule type" value="Genomic_DNA"/>
</dbReference>
<accession>A0A059L730</accession>
<protein>
    <submittedName>
        <fullName evidence="1">Uncharacterized protein</fullName>
    </submittedName>
</protein>
<dbReference type="Proteomes" id="UP000026739">
    <property type="component" value="Unassembled WGS sequence"/>
</dbReference>